<evidence type="ECO:0000259" key="6">
    <source>
        <dbReference type="Pfam" id="PF16320"/>
    </source>
</evidence>
<comment type="function">
    <text evidence="4">Forms part of the ribosomal stalk which helps the ribosome interact with GTP-bound translation factors. Is thus essential for accurate translation.</text>
</comment>
<dbReference type="Pfam" id="PF16320">
    <property type="entry name" value="Ribosomal_L12_N"/>
    <property type="match status" value="1"/>
</dbReference>
<protein>
    <recommendedName>
        <fullName evidence="4">Large ribosomal subunit protein bL12</fullName>
    </recommendedName>
</protein>
<reference evidence="7 8" key="1">
    <citation type="submission" date="2022-04" db="EMBL/GenBank/DDBJ databases">
        <title>Identification of a novel bacterium isolated from mangrove sediments.</title>
        <authorList>
            <person name="Pan X."/>
        </authorList>
    </citation>
    <scope>NUCLEOTIDE SEQUENCE [LARGE SCALE GENOMIC DNA]</scope>
    <source>
        <strain evidence="7 8">B2638</strain>
    </source>
</reference>
<comment type="similarity">
    <text evidence="1 4">Belongs to the bacterial ribosomal protein bL12 family.</text>
</comment>
<proteinExistence type="inferred from homology"/>
<dbReference type="InterPro" id="IPR014719">
    <property type="entry name" value="Ribosomal_bL12_C/ClpS-like"/>
</dbReference>
<evidence type="ECO:0000313" key="7">
    <source>
        <dbReference type="EMBL" id="MCJ2188742.1"/>
    </source>
</evidence>
<evidence type="ECO:0000256" key="1">
    <source>
        <dbReference type="ARBA" id="ARBA00007197"/>
    </source>
</evidence>
<dbReference type="SUPFAM" id="SSF48300">
    <property type="entry name" value="Ribosomal protein L7/12, oligomerisation (N-terminal) domain"/>
    <property type="match status" value="1"/>
</dbReference>
<keyword evidence="3 4" id="KW-0687">Ribonucleoprotein</keyword>
<feature type="domain" description="Large ribosomal subunit protein bL12 C-terminal" evidence="5">
    <location>
        <begin position="60"/>
        <end position="126"/>
    </location>
</feature>
<dbReference type="SUPFAM" id="SSF54736">
    <property type="entry name" value="ClpS-like"/>
    <property type="match status" value="1"/>
</dbReference>
<dbReference type="Gene3D" id="3.30.1390.10">
    <property type="match status" value="1"/>
</dbReference>
<dbReference type="HAMAP" id="MF_00368">
    <property type="entry name" value="Ribosomal_bL12"/>
    <property type="match status" value="1"/>
</dbReference>
<dbReference type="PANTHER" id="PTHR45987">
    <property type="entry name" value="39S RIBOSOMAL PROTEIN L12"/>
    <property type="match status" value="1"/>
</dbReference>
<comment type="subunit">
    <text evidence="4">Homodimer. Part of the ribosomal stalk of the 50S ribosomal subunit. Forms a multimeric L10(L12)X complex, where L10 forms an elongated spine to which 2 to 4 L12 dimers bind in a sequential fashion. Binds GTP-bound translation factors.</text>
</comment>
<dbReference type="InterPro" id="IPR008932">
    <property type="entry name" value="Ribosomal_bL12_oligo"/>
</dbReference>
<gene>
    <name evidence="4 7" type="primary">rplL</name>
    <name evidence="7" type="ORF">MTR66_18215</name>
</gene>
<dbReference type="PANTHER" id="PTHR45987:SF4">
    <property type="entry name" value="LARGE RIBOSOMAL SUBUNIT PROTEIN BL12M"/>
    <property type="match status" value="1"/>
</dbReference>
<name>A0ABT0BUJ9_9SPHN</name>
<dbReference type="Proteomes" id="UP001202281">
    <property type="component" value="Unassembled WGS sequence"/>
</dbReference>
<dbReference type="InterPro" id="IPR036235">
    <property type="entry name" value="Ribosomal_bL12_oligo_N_sf"/>
</dbReference>
<evidence type="ECO:0000256" key="3">
    <source>
        <dbReference type="ARBA" id="ARBA00023274"/>
    </source>
</evidence>
<keyword evidence="2 4" id="KW-0689">Ribosomal protein</keyword>
<sequence length="126" mass="12435">MADIAKLVEELSQLTVLEAADLAKALEEAWGVSAAAAVAVAAPAAGGGDAGAAAAEKDEFDVVLTGDGGKKIQVIKEVRAITGLGLAEAKALVEGAPKAVKEGASKAEAEEIKAKIEAAGGTVELK</sequence>
<dbReference type="Pfam" id="PF00542">
    <property type="entry name" value="Ribosomal_L12"/>
    <property type="match status" value="1"/>
</dbReference>
<dbReference type="Gene3D" id="1.20.5.710">
    <property type="entry name" value="Single helix bin"/>
    <property type="match status" value="1"/>
</dbReference>
<evidence type="ECO:0000256" key="4">
    <source>
        <dbReference type="HAMAP-Rule" id="MF_00368"/>
    </source>
</evidence>
<keyword evidence="8" id="KW-1185">Reference proteome</keyword>
<dbReference type="CDD" id="cd00387">
    <property type="entry name" value="Ribosomal_L7_L12"/>
    <property type="match status" value="1"/>
</dbReference>
<comment type="caution">
    <text evidence="7">The sequence shown here is derived from an EMBL/GenBank/DDBJ whole genome shotgun (WGS) entry which is preliminary data.</text>
</comment>
<evidence type="ECO:0000259" key="5">
    <source>
        <dbReference type="Pfam" id="PF00542"/>
    </source>
</evidence>
<dbReference type="RefSeq" id="WP_243923630.1">
    <property type="nucleotide sequence ID" value="NZ_JALHLG010000044.1"/>
</dbReference>
<dbReference type="InterPro" id="IPR013823">
    <property type="entry name" value="Ribosomal_bL12_C"/>
</dbReference>
<dbReference type="InterPro" id="IPR000206">
    <property type="entry name" value="Ribosomal_bL12"/>
</dbReference>
<evidence type="ECO:0000313" key="8">
    <source>
        <dbReference type="Proteomes" id="UP001202281"/>
    </source>
</evidence>
<evidence type="ECO:0000256" key="2">
    <source>
        <dbReference type="ARBA" id="ARBA00022980"/>
    </source>
</evidence>
<dbReference type="NCBIfam" id="TIGR00855">
    <property type="entry name" value="L12"/>
    <property type="match status" value="1"/>
</dbReference>
<dbReference type="EMBL" id="JALHLG010000044">
    <property type="protein sequence ID" value="MCJ2188742.1"/>
    <property type="molecule type" value="Genomic_DNA"/>
</dbReference>
<accession>A0ABT0BUJ9</accession>
<dbReference type="GO" id="GO:0005840">
    <property type="term" value="C:ribosome"/>
    <property type="evidence" value="ECO:0007669"/>
    <property type="project" value="UniProtKB-KW"/>
</dbReference>
<feature type="domain" description="Large ribosomal subunit protein bL12 oligomerization" evidence="6">
    <location>
        <begin position="4"/>
        <end position="49"/>
    </location>
</feature>
<organism evidence="7 8">
    <name type="scientific">Novosphingobium beihaiensis</name>
    <dbReference type="NCBI Taxonomy" id="2930389"/>
    <lineage>
        <taxon>Bacteria</taxon>
        <taxon>Pseudomonadati</taxon>
        <taxon>Pseudomonadota</taxon>
        <taxon>Alphaproteobacteria</taxon>
        <taxon>Sphingomonadales</taxon>
        <taxon>Sphingomonadaceae</taxon>
        <taxon>Novosphingobium</taxon>
    </lineage>
</organism>